<evidence type="ECO:0000313" key="6">
    <source>
        <dbReference type="EMBL" id="VGO19374.1"/>
    </source>
</evidence>
<dbReference type="SMART" id="SM00282">
    <property type="entry name" value="LamG"/>
    <property type="match status" value="1"/>
</dbReference>
<protein>
    <recommendedName>
        <fullName evidence="8">Laminin G domain-containing protein</fullName>
    </recommendedName>
</protein>
<dbReference type="AlphaFoldDB" id="A0A6C2UJ80"/>
<dbReference type="SMART" id="SM00560">
    <property type="entry name" value="LamGL"/>
    <property type="match status" value="1"/>
</dbReference>
<keyword evidence="7" id="KW-1185">Reference proteome</keyword>
<evidence type="ECO:0000256" key="2">
    <source>
        <dbReference type="ARBA" id="ARBA00023157"/>
    </source>
</evidence>
<dbReference type="Gene3D" id="2.60.40.1180">
    <property type="entry name" value="Golgi alpha-mannosidase II"/>
    <property type="match status" value="1"/>
</dbReference>
<dbReference type="Pfam" id="PF13385">
    <property type="entry name" value="Laminin_G_3"/>
    <property type="match status" value="1"/>
</dbReference>
<feature type="domain" description="Laminin G" evidence="4">
    <location>
        <begin position="470"/>
        <end position="577"/>
    </location>
</feature>
<accession>A0A6C2UJ80</accession>
<evidence type="ECO:0000313" key="7">
    <source>
        <dbReference type="Proteomes" id="UP000346198"/>
    </source>
</evidence>
<name>A0A6C2UJ80_9BACT</name>
<sequence length="1017" mass="109738">MKKLMIIALCLTVSGVAHAATSGDVVVSPENKGVFIDKFFKDYKSGNNPNPSNGALDDLFIDDGLNGIRTPIWGNINQPAHPTNGVVISSYYTGHVNTILRAKERNPDLIVFASKKLNGDDSFPDWTKDGSGVLATPYAEMLADYIEYMATQGIEIDVLGIDNERQYNEGNITPSRHKDIVDELQALSTARGFPMPLIIGHEDFQPNRNSWMANLMNNGWGDRLDLFGTHYYPNSRPLANLQSDLGWAGSREKWHTELHWDTKAENDDMDEAEQAICALWDCIDNGMNGFMWWSYSRTGFRGSLMKACSVPITQAHALAVDDFDGAGISTLGKLQTRAFLKGSQLTIYALNVNSGSDYSNMVFRIDSGRILGHVSAQQWTSTNQTSGTVSAMVPLDGQSFEFTLPDRSISSFTFTYAPGGLFSHYPFEGDADDISPNALHGTEIGGVSYPAGRAGFAASGTIGIPFASFDDLLAAFWLKTDVSSGALIAGDELTVDLAASNVVFSIGTNSVTSFKPINDGRWHHVAAERTVAVGEMRLYVDGRLEAYGNGAGAALSETSLVLGGFAGLLDEVKFYDRALQSNDVSNLYAPSVLLDVGGNAEERGPVESFVALTQCPAGSDYPYIDLVEDDGSWLPGYNGTTKRNMATATASDPALPPNAGSQYFKTTTGSWWRGMNKPQLDNLLVEAGTYTVSFYVGDADTNVLFCSAGDTNLPVAGNHVGLTATDPVNPVLPDMNASVNSLLHYLDPAVTVNFNVTAVPGDGQWMQWGIDYTVPTNSPMIGRELGFLFRKPSSSIPETTAAFDGPLIIDFIPAETGSEPWPLIEYDLAGSTATPTNDYDALPSLLVMGTNAIVPVADLIEEGTEHIVLDLIPSTNYYIAGSASGIIAIIDHPMDAWRAEEFGANAANPAIAGDVANPDGDALSNELEWTLVTDPLVADRPAMTPTISDPYFIASYKQRLNGFYTVGASWSCSLTDPDWRTDDMITSKIGESGDVETWAVLLSLEGTNKFVRIEVSE</sequence>
<dbReference type="InterPro" id="IPR017853">
    <property type="entry name" value="GH"/>
</dbReference>
<dbReference type="InterPro" id="IPR013780">
    <property type="entry name" value="Glyco_hydro_b"/>
</dbReference>
<proteinExistence type="predicted"/>
<evidence type="ECO:0008006" key="8">
    <source>
        <dbReference type="Google" id="ProtNLM"/>
    </source>
</evidence>
<reference evidence="6 7" key="1">
    <citation type="submission" date="2019-04" db="EMBL/GenBank/DDBJ databases">
        <authorList>
            <person name="Van Vliet M D."/>
        </authorList>
    </citation>
    <scope>NUCLEOTIDE SEQUENCE [LARGE SCALE GENOMIC DNA]</scope>
    <source>
        <strain evidence="6 7">F21</strain>
    </source>
</reference>
<dbReference type="InterPro" id="IPR006558">
    <property type="entry name" value="LamG-like"/>
</dbReference>
<dbReference type="InterPro" id="IPR013320">
    <property type="entry name" value="ConA-like_dom_sf"/>
</dbReference>
<feature type="chain" id="PRO_5025518792" description="Laminin G domain-containing protein" evidence="3">
    <location>
        <begin position="20"/>
        <end position="1017"/>
    </location>
</feature>
<feature type="signal peptide" evidence="3">
    <location>
        <begin position="1"/>
        <end position="19"/>
    </location>
</feature>
<gene>
    <name evidence="6" type="ORF">SCARR_01432</name>
</gene>
<evidence type="ECO:0000259" key="4">
    <source>
        <dbReference type="SMART" id="SM00282"/>
    </source>
</evidence>
<dbReference type="Gene3D" id="2.60.120.200">
    <property type="match status" value="1"/>
</dbReference>
<dbReference type="Gene3D" id="3.20.20.80">
    <property type="entry name" value="Glycosidases"/>
    <property type="match status" value="1"/>
</dbReference>
<evidence type="ECO:0000259" key="5">
    <source>
        <dbReference type="SMART" id="SM00560"/>
    </source>
</evidence>
<dbReference type="CDD" id="cd00110">
    <property type="entry name" value="LamG"/>
    <property type="match status" value="1"/>
</dbReference>
<feature type="domain" description="LamG-like jellyroll fold" evidence="5">
    <location>
        <begin position="470"/>
        <end position="583"/>
    </location>
</feature>
<organism evidence="6 7">
    <name type="scientific">Pontiella sulfatireligans</name>
    <dbReference type="NCBI Taxonomy" id="2750658"/>
    <lineage>
        <taxon>Bacteria</taxon>
        <taxon>Pseudomonadati</taxon>
        <taxon>Kiritimatiellota</taxon>
        <taxon>Kiritimatiellia</taxon>
        <taxon>Kiritimatiellales</taxon>
        <taxon>Pontiellaceae</taxon>
        <taxon>Pontiella</taxon>
    </lineage>
</organism>
<keyword evidence="1 3" id="KW-0732">Signal</keyword>
<dbReference type="InterPro" id="IPR001791">
    <property type="entry name" value="Laminin_G"/>
</dbReference>
<evidence type="ECO:0000256" key="3">
    <source>
        <dbReference type="SAM" id="SignalP"/>
    </source>
</evidence>
<dbReference type="SUPFAM" id="SSF51445">
    <property type="entry name" value="(Trans)glycosidases"/>
    <property type="match status" value="1"/>
</dbReference>
<keyword evidence="2" id="KW-1015">Disulfide bond</keyword>
<dbReference type="Proteomes" id="UP000346198">
    <property type="component" value="Unassembled WGS sequence"/>
</dbReference>
<dbReference type="SUPFAM" id="SSF49899">
    <property type="entry name" value="Concanavalin A-like lectins/glucanases"/>
    <property type="match status" value="1"/>
</dbReference>
<evidence type="ECO:0000256" key="1">
    <source>
        <dbReference type="ARBA" id="ARBA00022729"/>
    </source>
</evidence>
<dbReference type="EMBL" id="CAAHFH010000001">
    <property type="protein sequence ID" value="VGO19374.1"/>
    <property type="molecule type" value="Genomic_DNA"/>
</dbReference>